<dbReference type="CDD" id="cd18617">
    <property type="entry name" value="GH43_XynB-like"/>
    <property type="match status" value="1"/>
</dbReference>
<dbReference type="RefSeq" id="WP_301224628.1">
    <property type="nucleotide sequence ID" value="NZ_JAROCG010000001.1"/>
</dbReference>
<dbReference type="InterPro" id="IPR051795">
    <property type="entry name" value="Glycosyl_Hydrlase_43"/>
</dbReference>
<keyword evidence="6" id="KW-1185">Reference proteome</keyword>
<protein>
    <submittedName>
        <fullName evidence="5">Family 43 glycosylhydrolase</fullName>
    </submittedName>
</protein>
<dbReference type="InterPro" id="IPR013320">
    <property type="entry name" value="ConA-like_dom_sf"/>
</dbReference>
<evidence type="ECO:0000256" key="2">
    <source>
        <dbReference type="ARBA" id="ARBA00022801"/>
    </source>
</evidence>
<organism evidence="5 6">
    <name type="scientific">Arthrobacter burdickii</name>
    <dbReference type="NCBI Taxonomy" id="3035920"/>
    <lineage>
        <taxon>Bacteria</taxon>
        <taxon>Bacillati</taxon>
        <taxon>Actinomycetota</taxon>
        <taxon>Actinomycetes</taxon>
        <taxon>Micrococcales</taxon>
        <taxon>Micrococcaceae</taxon>
        <taxon>Arthrobacter</taxon>
    </lineage>
</organism>
<evidence type="ECO:0000313" key="5">
    <source>
        <dbReference type="EMBL" id="MDN4609873.1"/>
    </source>
</evidence>
<sequence length="488" mass="52783">MADATLPKRPVISGFHPDPSVCRVRDRYWLATSSFEYAPGVPIFTSTDLLSWEVVGHALNRPDQLPIEGATASAGIYAPTLRHHADHFWLITTNVSGGAGQLIVTTDDPSARWSEPLFVPEAHGIDPDLTWDRDGTCWLSWSGPSPEGRHAILQAPLDTDTGRLLAEPAVLWFGTGGHHPEGPHLYEVDGHWYLLIAEGGTERGHMATVARGPSPNGPFEAAPVNPLITARSTDGPVQNTGHADLVQRPDGSWAVVFLGVRPHGWTSGWHVLGRETFAATIDWHAGWPRVGTAIEPETAALFTEELHDSLPLTWVAPSAWPQHVLQRSDDRWRLTGGDAHDTFVGRRQEHLRTCTQAVVTPLGGSRGGLEVRIDQWHRMTLWFDGATARAVVTIGDVTTLIGEAAVGLGTVLELRTEDPAGSPGAPGAGPDSVVAGLRVGDEFQELGRVDGRYFSTEVAGGFTGRMIGLVARDGDVHVESFIYRGHDE</sequence>
<comment type="caution">
    <text evidence="5">The sequence shown here is derived from an EMBL/GenBank/DDBJ whole genome shotgun (WGS) entry which is preliminary data.</text>
</comment>
<comment type="similarity">
    <text evidence="1 4">Belongs to the glycosyl hydrolase 43 family.</text>
</comment>
<keyword evidence="2 4" id="KW-0378">Hydrolase</keyword>
<dbReference type="Gene3D" id="2.115.10.20">
    <property type="entry name" value="Glycosyl hydrolase domain, family 43"/>
    <property type="match status" value="1"/>
</dbReference>
<keyword evidence="3 4" id="KW-0326">Glycosidase</keyword>
<dbReference type="SUPFAM" id="SSF49899">
    <property type="entry name" value="Concanavalin A-like lectins/glucanases"/>
    <property type="match status" value="1"/>
</dbReference>
<gene>
    <name evidence="5" type="ORF">P5G52_03245</name>
</gene>
<dbReference type="SUPFAM" id="SSF75005">
    <property type="entry name" value="Arabinanase/levansucrase/invertase"/>
    <property type="match status" value="1"/>
</dbReference>
<evidence type="ECO:0000256" key="3">
    <source>
        <dbReference type="ARBA" id="ARBA00023295"/>
    </source>
</evidence>
<evidence type="ECO:0000313" key="6">
    <source>
        <dbReference type="Proteomes" id="UP001174209"/>
    </source>
</evidence>
<accession>A0ABT8JXI0</accession>
<proteinExistence type="inferred from homology"/>
<evidence type="ECO:0000256" key="1">
    <source>
        <dbReference type="ARBA" id="ARBA00009865"/>
    </source>
</evidence>
<dbReference type="InterPro" id="IPR023296">
    <property type="entry name" value="Glyco_hydro_beta-prop_sf"/>
</dbReference>
<dbReference type="InterPro" id="IPR006710">
    <property type="entry name" value="Glyco_hydro_43"/>
</dbReference>
<dbReference type="Pfam" id="PF04616">
    <property type="entry name" value="Glyco_hydro_43"/>
    <property type="match status" value="1"/>
</dbReference>
<name>A0ABT8JXI0_9MICC</name>
<dbReference type="Proteomes" id="UP001174209">
    <property type="component" value="Unassembled WGS sequence"/>
</dbReference>
<dbReference type="PANTHER" id="PTHR42812:SF12">
    <property type="entry name" value="BETA-XYLOSIDASE-RELATED"/>
    <property type="match status" value="1"/>
</dbReference>
<dbReference type="PANTHER" id="PTHR42812">
    <property type="entry name" value="BETA-XYLOSIDASE"/>
    <property type="match status" value="1"/>
</dbReference>
<evidence type="ECO:0000256" key="4">
    <source>
        <dbReference type="RuleBase" id="RU361187"/>
    </source>
</evidence>
<dbReference type="Gene3D" id="2.60.120.200">
    <property type="match status" value="1"/>
</dbReference>
<reference evidence="5" key="1">
    <citation type="submission" date="2023-06" db="EMBL/GenBank/DDBJ databases">
        <title>MT1 and MT2 Draft Genomes of Novel Species.</title>
        <authorList>
            <person name="Venkateswaran K."/>
        </authorList>
    </citation>
    <scope>NUCLEOTIDE SEQUENCE</scope>
    <source>
        <strain evidence="5">IIF3SC-B10</strain>
    </source>
</reference>
<dbReference type="EMBL" id="JAROCG010000001">
    <property type="protein sequence ID" value="MDN4609873.1"/>
    <property type="molecule type" value="Genomic_DNA"/>
</dbReference>